<evidence type="ECO:0000313" key="2">
    <source>
        <dbReference type="EMBL" id="KAF2185925.1"/>
    </source>
</evidence>
<reference evidence="2" key="1">
    <citation type="journal article" date="2020" name="Stud. Mycol.">
        <title>101 Dothideomycetes genomes: a test case for predicting lifestyles and emergence of pathogens.</title>
        <authorList>
            <person name="Haridas S."/>
            <person name="Albert R."/>
            <person name="Binder M."/>
            <person name="Bloem J."/>
            <person name="Labutti K."/>
            <person name="Salamov A."/>
            <person name="Andreopoulos B."/>
            <person name="Baker S."/>
            <person name="Barry K."/>
            <person name="Bills G."/>
            <person name="Bluhm B."/>
            <person name="Cannon C."/>
            <person name="Castanera R."/>
            <person name="Culley D."/>
            <person name="Daum C."/>
            <person name="Ezra D."/>
            <person name="Gonzalez J."/>
            <person name="Henrissat B."/>
            <person name="Kuo A."/>
            <person name="Liang C."/>
            <person name="Lipzen A."/>
            <person name="Lutzoni F."/>
            <person name="Magnuson J."/>
            <person name="Mondo S."/>
            <person name="Nolan M."/>
            <person name="Ohm R."/>
            <person name="Pangilinan J."/>
            <person name="Park H.-J."/>
            <person name="Ramirez L."/>
            <person name="Alfaro M."/>
            <person name="Sun H."/>
            <person name="Tritt A."/>
            <person name="Yoshinaga Y."/>
            <person name="Zwiers L.-H."/>
            <person name="Turgeon B."/>
            <person name="Goodwin S."/>
            <person name="Spatafora J."/>
            <person name="Crous P."/>
            <person name="Grigoriev I."/>
        </authorList>
    </citation>
    <scope>NUCLEOTIDE SEQUENCE</scope>
    <source>
        <strain evidence="2">CBS 207.26</strain>
    </source>
</reference>
<accession>A0A6A6E4J7</accession>
<evidence type="ECO:0000313" key="3">
    <source>
        <dbReference type="Proteomes" id="UP000800200"/>
    </source>
</evidence>
<organism evidence="2 3">
    <name type="scientific">Zopfia rhizophila CBS 207.26</name>
    <dbReference type="NCBI Taxonomy" id="1314779"/>
    <lineage>
        <taxon>Eukaryota</taxon>
        <taxon>Fungi</taxon>
        <taxon>Dikarya</taxon>
        <taxon>Ascomycota</taxon>
        <taxon>Pezizomycotina</taxon>
        <taxon>Dothideomycetes</taxon>
        <taxon>Dothideomycetes incertae sedis</taxon>
        <taxon>Zopfiaceae</taxon>
        <taxon>Zopfia</taxon>
    </lineage>
</organism>
<dbReference type="AlphaFoldDB" id="A0A6A6E4J7"/>
<evidence type="ECO:0000256" key="1">
    <source>
        <dbReference type="SAM" id="MobiDB-lite"/>
    </source>
</evidence>
<sequence>MDPCDNPGDGTTGCRKPTIPPHPDNEPVDLSKITCSCGFGYFKYLQDEDSWVSGADVRAGREPPNPRKVEQMIEITSEDKDKSVTENV</sequence>
<keyword evidence="3" id="KW-1185">Reference proteome</keyword>
<protein>
    <submittedName>
        <fullName evidence="2">Uncharacterized protein</fullName>
    </submittedName>
</protein>
<dbReference type="Proteomes" id="UP000800200">
    <property type="component" value="Unassembled WGS sequence"/>
</dbReference>
<proteinExistence type="predicted"/>
<name>A0A6A6E4J7_9PEZI</name>
<feature type="region of interest" description="Disordered" evidence="1">
    <location>
        <begin position="1"/>
        <end position="28"/>
    </location>
</feature>
<gene>
    <name evidence="2" type="ORF">K469DRAFT_707608</name>
</gene>
<dbReference type="EMBL" id="ML994632">
    <property type="protein sequence ID" value="KAF2185925.1"/>
    <property type="molecule type" value="Genomic_DNA"/>
</dbReference>